<feature type="transmembrane region" description="Helical" evidence="1">
    <location>
        <begin position="91"/>
        <end position="109"/>
    </location>
</feature>
<keyword evidence="1" id="KW-0472">Membrane</keyword>
<dbReference type="InterPro" id="IPR012867">
    <property type="entry name" value="DUF1648"/>
</dbReference>
<dbReference type="EMBL" id="CP147846">
    <property type="protein sequence ID" value="WXG67927.1"/>
    <property type="molecule type" value="Genomic_DNA"/>
</dbReference>
<dbReference type="Pfam" id="PF07853">
    <property type="entry name" value="DUF1648"/>
    <property type="match status" value="1"/>
</dbReference>
<feature type="transmembrane region" description="Helical" evidence="1">
    <location>
        <begin position="59"/>
        <end position="79"/>
    </location>
</feature>
<evidence type="ECO:0000313" key="3">
    <source>
        <dbReference type="EMBL" id="WXG67927.1"/>
    </source>
</evidence>
<feature type="domain" description="DUF1648" evidence="2">
    <location>
        <begin position="19"/>
        <end position="66"/>
    </location>
</feature>
<feature type="transmembrane region" description="Helical" evidence="1">
    <location>
        <begin position="125"/>
        <end position="146"/>
    </location>
</feature>
<keyword evidence="4" id="KW-1185">Reference proteome</keyword>
<protein>
    <submittedName>
        <fullName evidence="3">DUF1648 domain-containing protein</fullName>
    </submittedName>
</protein>
<feature type="transmembrane region" description="Helical" evidence="1">
    <location>
        <begin position="9"/>
        <end position="29"/>
    </location>
</feature>
<organism evidence="3 4">
    <name type="scientific">Rhodococcus sovatensis</name>
    <dbReference type="NCBI Taxonomy" id="1805840"/>
    <lineage>
        <taxon>Bacteria</taxon>
        <taxon>Bacillati</taxon>
        <taxon>Actinomycetota</taxon>
        <taxon>Actinomycetes</taxon>
        <taxon>Mycobacteriales</taxon>
        <taxon>Nocardiaceae</taxon>
        <taxon>Rhodococcus</taxon>
    </lineage>
</organism>
<dbReference type="Proteomes" id="UP001432000">
    <property type="component" value="Chromosome"/>
</dbReference>
<evidence type="ECO:0000259" key="2">
    <source>
        <dbReference type="Pfam" id="PF07853"/>
    </source>
</evidence>
<evidence type="ECO:0000313" key="4">
    <source>
        <dbReference type="Proteomes" id="UP001432000"/>
    </source>
</evidence>
<evidence type="ECO:0000256" key="1">
    <source>
        <dbReference type="SAM" id="Phobius"/>
    </source>
</evidence>
<sequence>MKQRTFDPAGVVFGVVVPIAAAALGLTAVELWKSRLPEQIATHWSGTQPDGFMSPSTSAWTLAIVIVLVGGGCSALAALAHGLLIMRRTMLMIGLTVVGLITVLQLAILEKQLDLTSVDNVEVPGWALGVGTLVGFSVGLLGASLLRDYRERTDAESVPPASLPRATDLDLPIVEPLGAGRVALTILFSITAAAAALTCWLSESWWPVAIFAPLAVLTVSLMRYELIVDRAGLHVRSLGMSAFDYSIGEITGASVREVDPFSDFGGWGLRAKGRGNYAVATTKGPAVFVTFANGQRLTITTANAEHIAGTINTLCSRL</sequence>
<keyword evidence="1" id="KW-0812">Transmembrane</keyword>
<name>A0ABZ2PIW5_9NOCA</name>
<feature type="transmembrane region" description="Helical" evidence="1">
    <location>
        <begin position="204"/>
        <end position="224"/>
    </location>
</feature>
<accession>A0ABZ2PIW5</accession>
<gene>
    <name evidence="3" type="ORF">WDS16_22320</name>
</gene>
<dbReference type="RefSeq" id="WP_338887808.1">
    <property type="nucleotide sequence ID" value="NZ_CP147846.1"/>
</dbReference>
<feature type="transmembrane region" description="Helical" evidence="1">
    <location>
        <begin position="179"/>
        <end position="198"/>
    </location>
</feature>
<proteinExistence type="predicted"/>
<keyword evidence="1" id="KW-1133">Transmembrane helix</keyword>
<reference evidence="3 4" key="1">
    <citation type="submission" date="2024-03" db="EMBL/GenBank/DDBJ databases">
        <title>Natural products discovery in diverse microorganisms through a two-stage MS feature dereplication strategy.</title>
        <authorList>
            <person name="Zhang R."/>
        </authorList>
    </citation>
    <scope>NUCLEOTIDE SEQUENCE [LARGE SCALE GENOMIC DNA]</scope>
    <source>
        <strain evidence="3 4">18930</strain>
    </source>
</reference>